<evidence type="ECO:0000313" key="1">
    <source>
        <dbReference type="EMBL" id="KAA6312496.1"/>
    </source>
</evidence>
<protein>
    <recommendedName>
        <fullName evidence="2">AbiEi antitoxin C-terminal domain-containing protein</fullName>
    </recommendedName>
</protein>
<dbReference type="AlphaFoldDB" id="A0A5J4PS95"/>
<comment type="caution">
    <text evidence="1">The sequence shown here is derived from an EMBL/GenBank/DDBJ whole genome shotgun (WGS) entry which is preliminary data.</text>
</comment>
<evidence type="ECO:0008006" key="2">
    <source>
        <dbReference type="Google" id="ProtNLM"/>
    </source>
</evidence>
<organism evidence="1">
    <name type="scientific">termite gut metagenome</name>
    <dbReference type="NCBI Taxonomy" id="433724"/>
    <lineage>
        <taxon>unclassified sequences</taxon>
        <taxon>metagenomes</taxon>
        <taxon>organismal metagenomes</taxon>
    </lineage>
</organism>
<name>A0A5J4PS95_9ZZZZ</name>
<sequence length="201" mass="22722">MQSTHNQIKEVIKKKRRGNLFFANDFQPLGSGDTIRQVLSRLCKEEFIIRLANGIYLYPKINKRFGIVYPSIEDVAKAIAKKEKSRLIPTGVYALNKLGLSTQVPMKVVFLTDGSPRIIKVGKKATIHFRKTIAKHLAFKGDITTLVVFALKEIGKGNATEAELKRIKEVLAYEKNENIVKDATLAPEWISEILLKNKKDE</sequence>
<dbReference type="InterPro" id="IPR045738">
    <property type="entry name" value="DUF6088"/>
</dbReference>
<reference evidence="1" key="1">
    <citation type="submission" date="2019-03" db="EMBL/GenBank/DDBJ databases">
        <title>Single cell metagenomics reveals metabolic interactions within the superorganism composed of flagellate Streblomastix strix and complex community of Bacteroidetes bacteria on its surface.</title>
        <authorList>
            <person name="Treitli S.C."/>
            <person name="Kolisko M."/>
            <person name="Husnik F."/>
            <person name="Keeling P."/>
            <person name="Hampl V."/>
        </authorList>
    </citation>
    <scope>NUCLEOTIDE SEQUENCE</scope>
    <source>
        <strain evidence="1">STM</strain>
    </source>
</reference>
<accession>A0A5J4PS95</accession>
<dbReference type="Pfam" id="PF19570">
    <property type="entry name" value="DUF6088"/>
    <property type="match status" value="1"/>
</dbReference>
<dbReference type="EMBL" id="SNRY01006482">
    <property type="protein sequence ID" value="KAA6312496.1"/>
    <property type="molecule type" value="Genomic_DNA"/>
</dbReference>
<proteinExistence type="predicted"/>
<gene>
    <name evidence="1" type="ORF">EZS27_036583</name>
</gene>